<evidence type="ECO:0000313" key="1">
    <source>
        <dbReference type="EMBL" id="OWY98704.1"/>
    </source>
</evidence>
<evidence type="ECO:0000313" key="2">
    <source>
        <dbReference type="Proteomes" id="UP000198211"/>
    </source>
</evidence>
<dbReference type="Proteomes" id="UP000198211">
    <property type="component" value="Unassembled WGS sequence"/>
</dbReference>
<protein>
    <submittedName>
        <fullName evidence="1">Uncharacterized protein</fullName>
    </submittedName>
</protein>
<gene>
    <name evidence="1" type="ORF">PHMEG_00030468</name>
</gene>
<accession>A0A225V0H6</accession>
<sequence length="66" mass="7352">MCELAKLVVGMARQPLARVDSYLVQRLDSATTVQEVVAAAVAPHRPPPHETEEMTNLWEEVLNLQV</sequence>
<proteinExistence type="predicted"/>
<dbReference type="AlphaFoldDB" id="A0A225V0H6"/>
<keyword evidence="2" id="KW-1185">Reference proteome</keyword>
<dbReference type="EMBL" id="NBNE01009155">
    <property type="protein sequence ID" value="OWY98704.1"/>
    <property type="molecule type" value="Genomic_DNA"/>
</dbReference>
<dbReference type="OrthoDB" id="145327at2759"/>
<comment type="caution">
    <text evidence="1">The sequence shown here is derived from an EMBL/GenBank/DDBJ whole genome shotgun (WGS) entry which is preliminary data.</text>
</comment>
<organism evidence="1 2">
    <name type="scientific">Phytophthora megakarya</name>
    <dbReference type="NCBI Taxonomy" id="4795"/>
    <lineage>
        <taxon>Eukaryota</taxon>
        <taxon>Sar</taxon>
        <taxon>Stramenopiles</taxon>
        <taxon>Oomycota</taxon>
        <taxon>Peronosporomycetes</taxon>
        <taxon>Peronosporales</taxon>
        <taxon>Peronosporaceae</taxon>
        <taxon>Phytophthora</taxon>
    </lineage>
</organism>
<name>A0A225V0H6_9STRA</name>
<reference evidence="2" key="1">
    <citation type="submission" date="2017-03" db="EMBL/GenBank/DDBJ databases">
        <title>Phytopthora megakarya and P. palmivora, two closely related causual agents of cacao black pod achieved similar genome size and gene model numbers by different mechanisms.</title>
        <authorList>
            <person name="Ali S."/>
            <person name="Shao J."/>
            <person name="Larry D.J."/>
            <person name="Kronmiller B."/>
            <person name="Shen D."/>
            <person name="Strem M.D."/>
            <person name="Melnick R.L."/>
            <person name="Guiltinan M.J."/>
            <person name="Tyler B.M."/>
            <person name="Meinhardt L.W."/>
            <person name="Bailey B.A."/>
        </authorList>
    </citation>
    <scope>NUCLEOTIDE SEQUENCE [LARGE SCALE GENOMIC DNA]</scope>
    <source>
        <strain evidence="2">zdho120</strain>
    </source>
</reference>